<dbReference type="EMBL" id="JBGEHV010000002">
    <property type="protein sequence ID" value="MEY8038246.1"/>
    <property type="molecule type" value="Genomic_DNA"/>
</dbReference>
<dbReference type="NCBIfam" id="NF033521">
    <property type="entry name" value="lasso_leader_L3"/>
    <property type="match status" value="1"/>
</dbReference>
<evidence type="ECO:0000313" key="2">
    <source>
        <dbReference type="Proteomes" id="UP001564626"/>
    </source>
</evidence>
<reference evidence="1 2" key="1">
    <citation type="submission" date="2024-08" db="EMBL/GenBank/DDBJ databases">
        <title>Genome mining of Saccharopolyspora cebuensis PGLac3 from Nigerian medicinal plant.</title>
        <authorList>
            <person name="Ezeobiora C.E."/>
            <person name="Igbokwe N.H."/>
            <person name="Amin D.H."/>
            <person name="Mendie U.E."/>
        </authorList>
    </citation>
    <scope>NUCLEOTIDE SEQUENCE [LARGE SCALE GENOMIC DNA]</scope>
    <source>
        <strain evidence="1 2">PGLac3</strain>
    </source>
</reference>
<keyword evidence="2" id="KW-1185">Reference proteome</keyword>
<name>A0ABV4CEG8_9PSEU</name>
<gene>
    <name evidence="1" type="ORF">AB8O55_02445</name>
</gene>
<accession>A0ABV4CEG8</accession>
<protein>
    <submittedName>
        <fullName evidence="1">Lasso RiPP family leader peptide-containing protein</fullName>
    </submittedName>
</protein>
<proteinExistence type="predicted"/>
<comment type="caution">
    <text evidence="1">The sequence shown here is derived from an EMBL/GenBank/DDBJ whole genome shotgun (WGS) entry which is preliminary data.</text>
</comment>
<dbReference type="Proteomes" id="UP001564626">
    <property type="component" value="Unassembled WGS sequence"/>
</dbReference>
<dbReference type="RefSeq" id="WP_345360848.1">
    <property type="nucleotide sequence ID" value="NZ_BAABII010000005.1"/>
</dbReference>
<sequence length="36" mass="3944">MDETYPAPELTEVGEFTADTLGDIGSIPDSLMFFFS</sequence>
<evidence type="ECO:0000313" key="1">
    <source>
        <dbReference type="EMBL" id="MEY8038246.1"/>
    </source>
</evidence>
<organism evidence="1 2">
    <name type="scientific">Saccharopolyspora cebuensis</name>
    <dbReference type="NCBI Taxonomy" id="418759"/>
    <lineage>
        <taxon>Bacteria</taxon>
        <taxon>Bacillati</taxon>
        <taxon>Actinomycetota</taxon>
        <taxon>Actinomycetes</taxon>
        <taxon>Pseudonocardiales</taxon>
        <taxon>Pseudonocardiaceae</taxon>
        <taxon>Saccharopolyspora</taxon>
    </lineage>
</organism>